<name>A0A1R1LCA2_9MICC</name>
<dbReference type="Pfam" id="PF07859">
    <property type="entry name" value="Abhydrolase_3"/>
    <property type="match status" value="1"/>
</dbReference>
<dbReference type="Gene3D" id="3.40.50.1820">
    <property type="entry name" value="alpha/beta hydrolase"/>
    <property type="match status" value="1"/>
</dbReference>
<dbReference type="GO" id="GO:0016787">
    <property type="term" value="F:hydrolase activity"/>
    <property type="evidence" value="ECO:0007669"/>
    <property type="project" value="UniProtKB-KW"/>
</dbReference>
<dbReference type="InterPro" id="IPR013094">
    <property type="entry name" value="AB_hydrolase_3"/>
</dbReference>
<dbReference type="EMBL" id="MRDE01000036">
    <property type="protein sequence ID" value="OMH25150.1"/>
    <property type="molecule type" value="Genomic_DNA"/>
</dbReference>
<dbReference type="PANTHER" id="PTHR48081:SF8">
    <property type="entry name" value="ALPHA_BETA HYDROLASE FOLD-3 DOMAIN-CONTAINING PROTEIN-RELATED"/>
    <property type="match status" value="1"/>
</dbReference>
<keyword evidence="5" id="KW-1185">Reference proteome</keyword>
<dbReference type="Proteomes" id="UP000187085">
    <property type="component" value="Unassembled WGS sequence"/>
</dbReference>
<evidence type="ECO:0000259" key="3">
    <source>
        <dbReference type="Pfam" id="PF07859"/>
    </source>
</evidence>
<feature type="region of interest" description="Disordered" evidence="2">
    <location>
        <begin position="61"/>
        <end position="81"/>
    </location>
</feature>
<dbReference type="AlphaFoldDB" id="A0A1R1LCA2"/>
<dbReference type="OrthoDB" id="9803828at2"/>
<dbReference type="InterPro" id="IPR029058">
    <property type="entry name" value="AB_hydrolase_fold"/>
</dbReference>
<reference evidence="4 5" key="1">
    <citation type="submission" date="2016-12" db="EMBL/GenBank/DDBJ databases">
        <title>Draft genome of Tersicoccus phoenicis 1P05MA.</title>
        <authorList>
            <person name="Nakajima Y."/>
            <person name="Yoshizawa S."/>
            <person name="Nakamura K."/>
            <person name="Ogura Y."/>
            <person name="Hayashi T."/>
            <person name="Kogure K."/>
        </authorList>
    </citation>
    <scope>NUCLEOTIDE SEQUENCE [LARGE SCALE GENOMIC DNA]</scope>
    <source>
        <strain evidence="4 5">1p05MA</strain>
    </source>
</reference>
<evidence type="ECO:0000256" key="2">
    <source>
        <dbReference type="SAM" id="MobiDB-lite"/>
    </source>
</evidence>
<sequence>MLSRPPVASAVARLMQVGTVAAGRRLNRRMHARLPEFTARTEDLLIPTSVGDARTTVYRATGTDGTGAAPADAAPARADGTASTGLPPVHVNLHGGGFVMATTELDDPLCRALAVQTGAVVLNVDYVVAPQHRFPVAIHQMHEVLRWVAENGPAHGWDGSRLTVGGQSAGGSLAAGAARLAFEQGSGGTSRPTIALQVLHYPAVDLSIDPQLKRSPLAKPLLRPWMREVFDHSYIPDRSVSADRLASPAGAADTVDLTGIAPAVVIAAEYDVLRAEAKRYADRLEAVGALAEYREIAGADHGYDGFDDDAARSSYAFIAEQLRRAVGTV</sequence>
<dbReference type="SUPFAM" id="SSF53474">
    <property type="entry name" value="alpha/beta-Hydrolases"/>
    <property type="match status" value="1"/>
</dbReference>
<feature type="domain" description="Alpha/beta hydrolase fold-3" evidence="3">
    <location>
        <begin position="91"/>
        <end position="303"/>
    </location>
</feature>
<protein>
    <submittedName>
        <fullName evidence="4">Carboxylesterase</fullName>
    </submittedName>
</protein>
<proteinExistence type="predicted"/>
<comment type="caution">
    <text evidence="4">The sequence shown here is derived from an EMBL/GenBank/DDBJ whole genome shotgun (WGS) entry which is preliminary data.</text>
</comment>
<dbReference type="STRING" id="554083.BKD30_06610"/>
<evidence type="ECO:0000313" key="5">
    <source>
        <dbReference type="Proteomes" id="UP000187085"/>
    </source>
</evidence>
<gene>
    <name evidence="4" type="ORF">BKD30_06610</name>
</gene>
<dbReference type="PANTHER" id="PTHR48081">
    <property type="entry name" value="AB HYDROLASE SUPERFAMILY PROTEIN C4A8.06C"/>
    <property type="match status" value="1"/>
</dbReference>
<accession>A0A1R1LCA2</accession>
<dbReference type="InterPro" id="IPR050300">
    <property type="entry name" value="GDXG_lipolytic_enzyme"/>
</dbReference>
<keyword evidence="1" id="KW-0378">Hydrolase</keyword>
<organism evidence="4 5">
    <name type="scientific">Tersicoccus phoenicis</name>
    <dbReference type="NCBI Taxonomy" id="554083"/>
    <lineage>
        <taxon>Bacteria</taxon>
        <taxon>Bacillati</taxon>
        <taxon>Actinomycetota</taxon>
        <taxon>Actinomycetes</taxon>
        <taxon>Micrococcales</taxon>
        <taxon>Micrococcaceae</taxon>
        <taxon>Tersicoccus</taxon>
    </lineage>
</organism>
<evidence type="ECO:0000313" key="4">
    <source>
        <dbReference type="EMBL" id="OMH25150.1"/>
    </source>
</evidence>
<evidence type="ECO:0000256" key="1">
    <source>
        <dbReference type="ARBA" id="ARBA00022801"/>
    </source>
</evidence>